<dbReference type="GO" id="GO:0046872">
    <property type="term" value="F:metal ion binding"/>
    <property type="evidence" value="ECO:0007669"/>
    <property type="project" value="UniProtKB-KW"/>
</dbReference>
<comment type="cofactor">
    <cofactor evidence="12">
        <name>[2Fe-2S] cluster</name>
        <dbReference type="ChEBI" id="CHEBI:190135"/>
    </cofactor>
    <text evidence="12">Binds 1 [2Fe-2S] cluster per subunit.</text>
</comment>
<dbReference type="OrthoDB" id="9789468at2"/>
<evidence type="ECO:0000256" key="3">
    <source>
        <dbReference type="ARBA" id="ARBA00022630"/>
    </source>
</evidence>
<feature type="binding site" evidence="11">
    <location>
        <begin position="74"/>
        <end position="75"/>
    </location>
    <ligand>
        <name>FAD</name>
        <dbReference type="ChEBI" id="CHEBI:57692"/>
    </ligand>
</feature>
<name>A0A1R1MLJ4_9BACT</name>
<dbReference type="InterPro" id="IPR017938">
    <property type="entry name" value="Riboflavin_synthase-like_b-brl"/>
</dbReference>
<dbReference type="InterPro" id="IPR037117">
    <property type="entry name" value="Dihydroorotate_DH_ele_sf"/>
</dbReference>
<dbReference type="InterPro" id="IPR050353">
    <property type="entry name" value="PyrK_electron_transfer"/>
</dbReference>
<dbReference type="RefSeq" id="WP_076712847.1">
    <property type="nucleotide sequence ID" value="NZ_MOEN01000011.1"/>
</dbReference>
<dbReference type="InterPro" id="IPR001433">
    <property type="entry name" value="OxRdtase_FAD/NAD-bd"/>
</dbReference>
<evidence type="ECO:0000256" key="8">
    <source>
        <dbReference type="ARBA" id="ARBA00023004"/>
    </source>
</evidence>
<evidence type="ECO:0000256" key="1">
    <source>
        <dbReference type="ARBA" id="ARBA00006422"/>
    </source>
</evidence>
<dbReference type="PANTHER" id="PTHR43513">
    <property type="entry name" value="DIHYDROOROTATE DEHYDROGENASE B (NAD(+)), ELECTRON TRANSFER SUBUNIT"/>
    <property type="match status" value="1"/>
</dbReference>
<dbReference type="GO" id="GO:0006221">
    <property type="term" value="P:pyrimidine nucleotide biosynthetic process"/>
    <property type="evidence" value="ECO:0007669"/>
    <property type="project" value="InterPro"/>
</dbReference>
<dbReference type="InterPro" id="IPR039261">
    <property type="entry name" value="FNR_nucleotide-bd"/>
</dbReference>
<dbReference type="Gene3D" id="2.40.30.10">
    <property type="entry name" value="Translation factors"/>
    <property type="match status" value="1"/>
</dbReference>
<comment type="cofactor">
    <cofactor evidence="11">
        <name>FAD</name>
        <dbReference type="ChEBI" id="CHEBI:57692"/>
    </cofactor>
    <text evidence="11">Binds 1 FAD per subunit.</text>
</comment>
<dbReference type="Gene3D" id="2.10.240.10">
    <property type="entry name" value="Dihydroorotate dehydrogenase, electron transfer subunit"/>
    <property type="match status" value="1"/>
</dbReference>
<dbReference type="InterPro" id="IPR017927">
    <property type="entry name" value="FAD-bd_FR_type"/>
</dbReference>
<dbReference type="GO" id="GO:0016491">
    <property type="term" value="F:oxidoreductase activity"/>
    <property type="evidence" value="ECO:0007669"/>
    <property type="project" value="InterPro"/>
</dbReference>
<evidence type="ECO:0000256" key="6">
    <source>
        <dbReference type="ARBA" id="ARBA00022827"/>
    </source>
</evidence>
<evidence type="ECO:0000256" key="4">
    <source>
        <dbReference type="ARBA" id="ARBA00022714"/>
    </source>
</evidence>
<protein>
    <submittedName>
        <fullName evidence="14">Dihydroorotate dehydrogenase</fullName>
    </submittedName>
</protein>
<organism evidence="14 15">
    <name type="scientific">Desulfurobacterium indicum</name>
    <dbReference type="NCBI Taxonomy" id="1914305"/>
    <lineage>
        <taxon>Bacteria</taxon>
        <taxon>Pseudomonadati</taxon>
        <taxon>Aquificota</taxon>
        <taxon>Aquificia</taxon>
        <taxon>Desulfurobacteriales</taxon>
        <taxon>Desulfurobacteriaceae</taxon>
        <taxon>Desulfurobacterium</taxon>
    </lineage>
</organism>
<comment type="caution">
    <text evidence="14">The sequence shown here is derived from an EMBL/GenBank/DDBJ whole genome shotgun (WGS) entry which is preliminary data.</text>
</comment>
<feature type="binding site" evidence="11">
    <location>
        <begin position="67"/>
        <end position="69"/>
    </location>
    <ligand>
        <name>FAD</name>
        <dbReference type="ChEBI" id="CHEBI:57692"/>
    </ligand>
</feature>
<comment type="cofactor">
    <cofactor evidence="10">
        <name>[2Fe-2S] cluster</name>
        <dbReference type="ChEBI" id="CHEBI:190135"/>
    </cofactor>
</comment>
<evidence type="ECO:0000256" key="7">
    <source>
        <dbReference type="ARBA" id="ARBA00022982"/>
    </source>
</evidence>
<dbReference type="PANTHER" id="PTHR43513:SF3">
    <property type="entry name" value="DIHYDROOROTATE DEHYDROGENASE B (NAD(+)), ELECTRON TRANSFER SUBUNIT-RELATED"/>
    <property type="match status" value="1"/>
</dbReference>
<dbReference type="GO" id="GO:0050660">
    <property type="term" value="F:flavin adenine dinucleotide binding"/>
    <property type="evidence" value="ECO:0007669"/>
    <property type="project" value="InterPro"/>
</dbReference>
<evidence type="ECO:0000256" key="10">
    <source>
        <dbReference type="ARBA" id="ARBA00034078"/>
    </source>
</evidence>
<keyword evidence="7" id="KW-0249">Electron transport</keyword>
<dbReference type="InterPro" id="IPR012165">
    <property type="entry name" value="Cyt_c3_hydrogenase_gsu"/>
</dbReference>
<keyword evidence="5 12" id="KW-0479">Metal-binding</keyword>
<feature type="binding site" evidence="12">
    <location>
        <position position="233"/>
    </location>
    <ligand>
        <name>[2Fe-2S] cluster</name>
        <dbReference type="ChEBI" id="CHEBI:190135"/>
    </ligand>
</feature>
<evidence type="ECO:0000256" key="11">
    <source>
        <dbReference type="PIRSR" id="PIRSR006816-1"/>
    </source>
</evidence>
<dbReference type="SUPFAM" id="SSF63380">
    <property type="entry name" value="Riboflavin synthase domain-like"/>
    <property type="match status" value="1"/>
</dbReference>
<evidence type="ECO:0000313" key="14">
    <source>
        <dbReference type="EMBL" id="OMH40681.1"/>
    </source>
</evidence>
<evidence type="ECO:0000313" key="15">
    <source>
        <dbReference type="Proteomes" id="UP000187408"/>
    </source>
</evidence>
<gene>
    <name evidence="14" type="ORF">BLW93_04105</name>
</gene>
<evidence type="ECO:0000256" key="5">
    <source>
        <dbReference type="ARBA" id="ARBA00022723"/>
    </source>
</evidence>
<keyword evidence="15" id="KW-1185">Reference proteome</keyword>
<dbReference type="GO" id="GO:0051537">
    <property type="term" value="F:2 iron, 2 sulfur cluster binding"/>
    <property type="evidence" value="ECO:0007669"/>
    <property type="project" value="UniProtKB-KW"/>
</dbReference>
<accession>A0A1R1MLJ4</accession>
<keyword evidence="2" id="KW-0813">Transport</keyword>
<evidence type="ECO:0000259" key="13">
    <source>
        <dbReference type="PROSITE" id="PS51384"/>
    </source>
</evidence>
<evidence type="ECO:0000256" key="12">
    <source>
        <dbReference type="PIRSR" id="PIRSR006816-2"/>
    </source>
</evidence>
<keyword evidence="8 12" id="KW-0408">Iron</keyword>
<dbReference type="InterPro" id="IPR019480">
    <property type="entry name" value="Dihydroorotate_DH_Fe-S-bd"/>
</dbReference>
<dbReference type="Proteomes" id="UP000187408">
    <property type="component" value="Unassembled WGS sequence"/>
</dbReference>
<keyword evidence="3 11" id="KW-0285">Flavoprotein</keyword>
<feature type="binding site" evidence="12">
    <location>
        <position position="218"/>
    </location>
    <ligand>
        <name>[2Fe-2S] cluster</name>
        <dbReference type="ChEBI" id="CHEBI:190135"/>
    </ligand>
</feature>
<keyword evidence="4 12" id="KW-0001">2Fe-2S</keyword>
<evidence type="ECO:0000256" key="9">
    <source>
        <dbReference type="ARBA" id="ARBA00023014"/>
    </source>
</evidence>
<dbReference type="Pfam" id="PF10418">
    <property type="entry name" value="DHODB_Fe-S_bind"/>
    <property type="match status" value="1"/>
</dbReference>
<proteinExistence type="inferred from homology"/>
<keyword evidence="6 11" id="KW-0274">FAD</keyword>
<dbReference type="PIRSF" id="PIRSF006816">
    <property type="entry name" value="Cyc3_hyd_g"/>
    <property type="match status" value="1"/>
</dbReference>
<dbReference type="AlphaFoldDB" id="A0A1R1MLJ4"/>
<feature type="binding site" evidence="12">
    <location>
        <position position="213"/>
    </location>
    <ligand>
        <name>[2Fe-2S] cluster</name>
        <dbReference type="ChEBI" id="CHEBI:190135"/>
    </ligand>
</feature>
<feature type="binding site" evidence="12">
    <location>
        <position position="221"/>
    </location>
    <ligand>
        <name>[2Fe-2S] cluster</name>
        <dbReference type="ChEBI" id="CHEBI:190135"/>
    </ligand>
</feature>
<evidence type="ECO:0000256" key="2">
    <source>
        <dbReference type="ARBA" id="ARBA00022448"/>
    </source>
</evidence>
<dbReference type="EMBL" id="MOEN01000011">
    <property type="protein sequence ID" value="OMH40681.1"/>
    <property type="molecule type" value="Genomic_DNA"/>
</dbReference>
<dbReference type="STRING" id="1914305.BLW93_04105"/>
<keyword evidence="9 12" id="KW-0411">Iron-sulfur</keyword>
<reference evidence="14 15" key="1">
    <citation type="submission" date="2016-10" db="EMBL/GenBank/DDBJ databases">
        <title>Genome sequence of a sulfur-reducing bacterium Desulfurobacterium indicum K6013.</title>
        <authorList>
            <person name="Cao J."/>
            <person name="Shao Z."/>
            <person name="Alain K."/>
            <person name="Jebbar M."/>
        </authorList>
    </citation>
    <scope>NUCLEOTIDE SEQUENCE [LARGE SCALE GENOMIC DNA]</scope>
    <source>
        <strain evidence="14 15">K6013</strain>
    </source>
</reference>
<dbReference type="Pfam" id="PF00175">
    <property type="entry name" value="NAD_binding_1"/>
    <property type="match status" value="1"/>
</dbReference>
<dbReference type="Gene3D" id="3.40.50.80">
    <property type="entry name" value="Nucleotide-binding domain of ferredoxin-NADP reductase (FNR) module"/>
    <property type="match status" value="1"/>
</dbReference>
<dbReference type="PROSITE" id="PS51384">
    <property type="entry name" value="FAD_FR"/>
    <property type="match status" value="1"/>
</dbReference>
<feature type="domain" description="FAD-binding FR-type" evidence="13">
    <location>
        <begin position="1"/>
        <end position="118"/>
    </location>
</feature>
<dbReference type="SUPFAM" id="SSF52343">
    <property type="entry name" value="Ferredoxin reductase-like, C-terminal NADP-linked domain"/>
    <property type="match status" value="1"/>
</dbReference>
<sequence>MKVKVVENRQLSEKDFLLSVSLPEKEIKAIKPGQFAMVQVRKENQLDPLLRRPLGIFDVESDIVSFIYRIVGRGTKFLSEIKDEVDVILPLGNYIEENVEKYLFIAGGIGIGGIFLAAKRFHQKGKKVTVIYGGRKENDLSALPFLEQYQIPYIAMTEDGSKGKKGLVTDILEKFKDHRWIACGPTGMLKAVKGKADKLKADCFLSLDTRMACGVGSCLGCVIRTKEGYKRVCVDGPIFKADFVEL</sequence>
<dbReference type="CDD" id="cd06218">
    <property type="entry name" value="DHOD_e_trans"/>
    <property type="match status" value="1"/>
</dbReference>
<comment type="similarity">
    <text evidence="1">Belongs to the PyrK family.</text>
</comment>